<feature type="domain" description="PHD-type" evidence="7">
    <location>
        <begin position="984"/>
        <end position="1093"/>
    </location>
</feature>
<dbReference type="InterPro" id="IPR011011">
    <property type="entry name" value="Znf_FYVE_PHD"/>
</dbReference>
<evidence type="ECO:0000256" key="2">
    <source>
        <dbReference type="ARBA" id="ARBA00022771"/>
    </source>
</evidence>
<gene>
    <name evidence="8" type="ORF">H6P81_011070</name>
</gene>
<evidence type="ECO:0000256" key="3">
    <source>
        <dbReference type="ARBA" id="ARBA00022833"/>
    </source>
</evidence>
<feature type="domain" description="PHD-type" evidence="7">
    <location>
        <begin position="272"/>
        <end position="391"/>
    </location>
</feature>
<dbReference type="GO" id="GO:0008270">
    <property type="term" value="F:zinc ion binding"/>
    <property type="evidence" value="ECO:0007669"/>
    <property type="project" value="UniProtKB-KW"/>
</dbReference>
<dbReference type="PANTHER" id="PTHR13793">
    <property type="entry name" value="PHD FINGER PROTEINS"/>
    <property type="match status" value="1"/>
</dbReference>
<dbReference type="InterPro" id="IPR013083">
    <property type="entry name" value="Znf_RING/FYVE/PHD"/>
</dbReference>
<keyword evidence="2 4" id="KW-0863">Zinc-finger</keyword>
<protein>
    <recommendedName>
        <fullName evidence="10">PHD finger family protein</fullName>
    </recommendedName>
</protein>
<evidence type="ECO:0000313" key="9">
    <source>
        <dbReference type="Proteomes" id="UP000825729"/>
    </source>
</evidence>
<proteinExistence type="predicted"/>
<feature type="compositionally biased region" description="Basic and acidic residues" evidence="5">
    <location>
        <begin position="1257"/>
        <end position="1270"/>
    </location>
</feature>
<feature type="domain" description="PHD-type" evidence="6">
    <location>
        <begin position="919"/>
        <end position="968"/>
    </location>
</feature>
<feature type="region of interest" description="Disordered" evidence="5">
    <location>
        <begin position="548"/>
        <end position="573"/>
    </location>
</feature>
<comment type="caution">
    <text evidence="8">The sequence shown here is derived from an EMBL/GenBank/DDBJ whole genome shotgun (WGS) entry which is preliminary data.</text>
</comment>
<feature type="domain" description="PHD-type" evidence="6">
    <location>
        <begin position="215"/>
        <end position="266"/>
    </location>
</feature>
<dbReference type="EMBL" id="JAINDJ010000004">
    <property type="protein sequence ID" value="KAG9451105.1"/>
    <property type="molecule type" value="Genomic_DNA"/>
</dbReference>
<dbReference type="InterPro" id="IPR019787">
    <property type="entry name" value="Znf_PHD-finger"/>
</dbReference>
<dbReference type="PROSITE" id="PS51805">
    <property type="entry name" value="EPHD"/>
    <property type="match status" value="2"/>
</dbReference>
<dbReference type="Pfam" id="PF13832">
    <property type="entry name" value="zf-HC5HC2H_2"/>
    <property type="match status" value="2"/>
</dbReference>
<dbReference type="Proteomes" id="UP000825729">
    <property type="component" value="Unassembled WGS sequence"/>
</dbReference>
<reference evidence="8 9" key="1">
    <citation type="submission" date="2021-07" db="EMBL/GenBank/DDBJ databases">
        <title>The Aristolochia fimbriata genome: insights into angiosperm evolution, floral development and chemical biosynthesis.</title>
        <authorList>
            <person name="Jiao Y."/>
        </authorList>
    </citation>
    <scope>NUCLEOTIDE SEQUENCE [LARGE SCALE GENOMIC DNA]</scope>
    <source>
        <strain evidence="8">IBCAS-2021</strain>
        <tissue evidence="8">Leaf</tissue>
    </source>
</reference>
<dbReference type="PROSITE" id="PS01359">
    <property type="entry name" value="ZF_PHD_1"/>
    <property type="match status" value="1"/>
</dbReference>
<dbReference type="GO" id="GO:0006357">
    <property type="term" value="P:regulation of transcription by RNA polymerase II"/>
    <property type="evidence" value="ECO:0007669"/>
    <property type="project" value="TreeGrafter"/>
</dbReference>
<organism evidence="8 9">
    <name type="scientific">Aristolochia fimbriata</name>
    <name type="common">White veined hardy Dutchman's pipe vine</name>
    <dbReference type="NCBI Taxonomy" id="158543"/>
    <lineage>
        <taxon>Eukaryota</taxon>
        <taxon>Viridiplantae</taxon>
        <taxon>Streptophyta</taxon>
        <taxon>Embryophyta</taxon>
        <taxon>Tracheophyta</taxon>
        <taxon>Spermatophyta</taxon>
        <taxon>Magnoliopsida</taxon>
        <taxon>Magnoliidae</taxon>
        <taxon>Piperales</taxon>
        <taxon>Aristolochiaceae</taxon>
        <taxon>Aristolochia</taxon>
    </lineage>
</organism>
<dbReference type="PANTHER" id="PTHR13793:SF107">
    <property type="entry name" value="BROMODOMAIN-CONTAINING PROTEIN HOMOLOG"/>
    <property type="match status" value="1"/>
</dbReference>
<dbReference type="CDD" id="cd15571">
    <property type="entry name" value="ePHD"/>
    <property type="match status" value="1"/>
</dbReference>
<dbReference type="InterPro" id="IPR019786">
    <property type="entry name" value="Zinc_finger_PHD-type_CS"/>
</dbReference>
<evidence type="ECO:0000256" key="4">
    <source>
        <dbReference type="PROSITE-ProRule" id="PRU00146"/>
    </source>
</evidence>
<evidence type="ECO:0000256" key="5">
    <source>
        <dbReference type="SAM" id="MobiDB-lite"/>
    </source>
</evidence>
<dbReference type="PROSITE" id="PS50016">
    <property type="entry name" value="ZF_PHD_2"/>
    <property type="match status" value="2"/>
</dbReference>
<evidence type="ECO:0000259" key="7">
    <source>
        <dbReference type="PROSITE" id="PS51805"/>
    </source>
</evidence>
<dbReference type="InterPro" id="IPR034732">
    <property type="entry name" value="EPHD"/>
</dbReference>
<keyword evidence="1" id="KW-0479">Metal-binding</keyword>
<dbReference type="SMART" id="SM00249">
    <property type="entry name" value="PHD"/>
    <property type="match status" value="4"/>
</dbReference>
<feature type="region of interest" description="Disordered" evidence="5">
    <location>
        <begin position="1251"/>
        <end position="1270"/>
    </location>
</feature>
<name>A0AAV7ESN0_ARIFI</name>
<evidence type="ECO:0000259" key="6">
    <source>
        <dbReference type="PROSITE" id="PS50016"/>
    </source>
</evidence>
<keyword evidence="9" id="KW-1185">Reference proteome</keyword>
<feature type="region of interest" description="Disordered" evidence="5">
    <location>
        <begin position="1170"/>
        <end position="1194"/>
    </location>
</feature>
<dbReference type="InterPro" id="IPR001965">
    <property type="entry name" value="Znf_PHD"/>
</dbReference>
<evidence type="ECO:0008006" key="10">
    <source>
        <dbReference type="Google" id="ProtNLM"/>
    </source>
</evidence>
<keyword evidence="3" id="KW-0862">Zinc</keyword>
<dbReference type="InterPro" id="IPR050701">
    <property type="entry name" value="Histone_Mod_Regulator"/>
</dbReference>
<evidence type="ECO:0000256" key="1">
    <source>
        <dbReference type="ARBA" id="ARBA00022723"/>
    </source>
</evidence>
<dbReference type="SUPFAM" id="SSF57903">
    <property type="entry name" value="FYVE/PHD zinc finger"/>
    <property type="match status" value="2"/>
</dbReference>
<evidence type="ECO:0000313" key="8">
    <source>
        <dbReference type="EMBL" id="KAG9451105.1"/>
    </source>
</evidence>
<sequence>MMGRDISTISSNLDFFAQARKALSDRSPFDTDEALLRIPTLPVSCSLFLSRYTDARNRKQKKAQQDLSAGASQQQVGPRNIWAETEDYFRPLTLSDVEFLSAKANCECSHDPCFRIPVLSGGNVDEVVPETENAQEMEIDSVAPTELLPPEEEEKLESSSSPSTGIQWLLGAKHKVFHTSERPSKKRKLIGEDTGLERLFSVGYETQGSHPDSNSALCHVCYLSDIGHGLNCLLQCDSCKVAVHQKCYGVKEVIEEKWLCSWCKQNAGRVVERPCLLCPKGGGALKPVGRDNGGNENFSHLVCCLWMPEVYVENTEIMEPILNIEGIKDTRRKLVCSLCKVKYGVCIRCSHGTCRTAFHPICAREVKHKMEIWGKVGCDNVELRAFCPKHSTSQDSNAIHPMQNPVAAVASGDSSLPKLLPLSLPVNGLHKLKIEQDDKEFVNVETHGAVNQNNGGDSCDPLNVPLVLKKLIDQGKVDISNVATEMGILMESLEEALKGDLSLFPLEWRTQIIKWLRKSAYMATSLEKAVFQNHDCIKDTVKLRAESGETMKDVSETTLSSDEAHEKGCSGNFVGQNGTSENLGLCSNDEKTAGASDQATSVDQDNVFEGPECVKEQIARSPEEPVLDAFLGVSPSNEGNSLHPSLPLSINGKVEPDDSMEYSLVNSGGEDIKTNGVQPPSSSLIHPFISSRLLQRQDFLFAEESRMFSHCNGQVEKSVEAAFCNGSGCHQLTCNDTKHTSISTLGGQMANVKSMGILDISPEDEVEGEILYFQNKLLNLATTSKRHSEDLIQRVVTSLPHELDALRKQRWDAVVVNQFLCEVREAKKQGRKERRHKEAQAVLAAATAAAAASSRISSFRKDVHDDVVALPHESLLKKNSSMRVGPFSQLISQPKDLRMAVQKPYSELSAFQIDSKDHSRVCDICRRGETMLNRLLVCCNCKVVVHMVCYHGPKDHVGPWHCEPCEEMLLQSRSPSVPPVDTHERSCSLCGGSSGAFRKSSDGQWVHALCAEWLLESTFRRGQPSHVEGMEILVRDTVTCCICYRKFGACLKCSYGHCLSTFHPTCARNAGFYMNIKIIGGKFQHKAYCGKHSFEQREKAETRHGLEELRRIKQIRVELEKLRLLCERIIKREKLKKELVLCAHDILASKRDCVALSFLVHSFFPRRDSSESVTTSLKSHPEDSKSCNEAVQQSDDITVDSSVSRKHRVGFPQHLDFGRKAEDSSTSQRAYTRKSMERIASSGKQLLHKPTVMSRHSGSEGEKMTKSRKHTETFQKEMVMTSDEASLQNRRLPKGFAYVPIGCLSKEKLQPDG</sequence>
<accession>A0AAV7ESN0</accession>
<dbReference type="Pfam" id="PF13831">
    <property type="entry name" value="PHD_2"/>
    <property type="match status" value="1"/>
</dbReference>
<dbReference type="Gene3D" id="3.30.40.10">
    <property type="entry name" value="Zinc/RING finger domain, C3HC4 (zinc finger)"/>
    <property type="match status" value="4"/>
</dbReference>